<evidence type="ECO:0000313" key="3">
    <source>
        <dbReference type="Proteomes" id="UP000536509"/>
    </source>
</evidence>
<organism evidence="2 3">
    <name type="scientific">Flavobacterium rivulicola</name>
    <dbReference type="NCBI Taxonomy" id="2732161"/>
    <lineage>
        <taxon>Bacteria</taxon>
        <taxon>Pseudomonadati</taxon>
        <taxon>Bacteroidota</taxon>
        <taxon>Flavobacteriia</taxon>
        <taxon>Flavobacteriales</taxon>
        <taxon>Flavobacteriaceae</taxon>
        <taxon>Flavobacterium</taxon>
    </lineage>
</organism>
<sequence>MSERWKYQLKYGLFWGIFMTAFMTLFEIKEKPLAVQFSSGDFYFRAASFIAMGIFFLGYMGWREKIKRQGK</sequence>
<accession>A0A7Y3R741</accession>
<evidence type="ECO:0000256" key="1">
    <source>
        <dbReference type="SAM" id="Phobius"/>
    </source>
</evidence>
<keyword evidence="1" id="KW-0812">Transmembrane</keyword>
<proteinExistence type="predicted"/>
<dbReference type="RefSeq" id="WP_171221327.1">
    <property type="nucleotide sequence ID" value="NZ_CP121446.1"/>
</dbReference>
<keyword evidence="3" id="KW-1185">Reference proteome</keyword>
<keyword evidence="1" id="KW-1133">Transmembrane helix</keyword>
<feature type="transmembrane region" description="Helical" evidence="1">
    <location>
        <begin position="12"/>
        <end position="30"/>
    </location>
</feature>
<evidence type="ECO:0000313" key="2">
    <source>
        <dbReference type="EMBL" id="NNT71135.1"/>
    </source>
</evidence>
<dbReference type="EMBL" id="JABEVX010000001">
    <property type="protein sequence ID" value="NNT71135.1"/>
    <property type="molecule type" value="Genomic_DNA"/>
</dbReference>
<feature type="transmembrane region" description="Helical" evidence="1">
    <location>
        <begin position="42"/>
        <end position="62"/>
    </location>
</feature>
<gene>
    <name evidence="2" type="ORF">HKT18_02795</name>
</gene>
<protein>
    <submittedName>
        <fullName evidence="2">Uncharacterized protein</fullName>
    </submittedName>
</protein>
<name>A0A7Y3R741_9FLAO</name>
<reference evidence="2 3" key="1">
    <citation type="submission" date="2020-05" db="EMBL/GenBank/DDBJ databases">
        <title>Draft genome of Flavobacterium sp. IMCC34852.</title>
        <authorList>
            <person name="Song J."/>
            <person name="Cho J.-C."/>
        </authorList>
    </citation>
    <scope>NUCLEOTIDE SEQUENCE [LARGE SCALE GENOMIC DNA]</scope>
    <source>
        <strain evidence="2 3">IMCC34852</strain>
    </source>
</reference>
<dbReference type="AlphaFoldDB" id="A0A7Y3R741"/>
<dbReference type="Proteomes" id="UP000536509">
    <property type="component" value="Unassembled WGS sequence"/>
</dbReference>
<keyword evidence="1" id="KW-0472">Membrane</keyword>
<comment type="caution">
    <text evidence="2">The sequence shown here is derived from an EMBL/GenBank/DDBJ whole genome shotgun (WGS) entry which is preliminary data.</text>
</comment>